<proteinExistence type="predicted"/>
<dbReference type="EMBL" id="CP001154">
    <property type="protein sequence ID" value="ACO75452.1"/>
    <property type="molecule type" value="Genomic_DNA"/>
</dbReference>
<reference evidence="2 3" key="1">
    <citation type="journal article" date="2009" name="PLoS Genet.">
        <title>The complete genome and proteome of Laribacter hongkongensis reveal potential mechanisms for adaptations to different temperatures and habitats.</title>
        <authorList>
            <person name="Woo P.C."/>
            <person name="Lau S.K."/>
            <person name="Tse H."/>
            <person name="Teng J.L."/>
            <person name="Curreem S.O."/>
            <person name="Tsang A.K."/>
            <person name="Fan R.Y."/>
            <person name="Wong G.K."/>
            <person name="Huang Y."/>
            <person name="Loman N.J."/>
            <person name="Snyder L.A."/>
            <person name="Cai J.J."/>
            <person name="Huang J.D."/>
            <person name="Mak W."/>
            <person name="Pallen M.J."/>
            <person name="Lok S."/>
            <person name="Yuen K.Y."/>
        </authorList>
    </citation>
    <scope>NUCLEOTIDE SEQUENCE [LARGE SCALE GENOMIC DNA]</scope>
    <source>
        <strain evidence="2 3">HLHK9</strain>
    </source>
</reference>
<evidence type="ECO:0000313" key="2">
    <source>
        <dbReference type="EMBL" id="ACO75452.1"/>
    </source>
</evidence>
<dbReference type="STRING" id="557598.LHK_02470"/>
<organism evidence="2 3">
    <name type="scientific">Laribacter hongkongensis (strain HLHK9)</name>
    <dbReference type="NCBI Taxonomy" id="557598"/>
    <lineage>
        <taxon>Bacteria</taxon>
        <taxon>Pseudomonadati</taxon>
        <taxon>Pseudomonadota</taxon>
        <taxon>Betaproteobacteria</taxon>
        <taxon>Neisseriales</taxon>
        <taxon>Aquaspirillaceae</taxon>
        <taxon>Laribacter</taxon>
    </lineage>
</organism>
<name>C1DBP9_LARHH</name>
<sequence length="79" mass="9069">MSIHTIDKSDLDCIRIERKTFRGHDYIGHDYIDLRQHTDFGDGEGFRPTKKGITLPPDRLPELIEALLALQHEQERGAA</sequence>
<dbReference type="GO" id="GO:0003677">
    <property type="term" value="F:DNA binding"/>
    <property type="evidence" value="ECO:0007669"/>
    <property type="project" value="InterPro"/>
</dbReference>
<dbReference type="RefSeq" id="WP_012697938.1">
    <property type="nucleotide sequence ID" value="NC_012559.1"/>
</dbReference>
<dbReference type="AlphaFoldDB" id="C1DBP9"/>
<dbReference type="Pfam" id="PF02229">
    <property type="entry name" value="PC4"/>
    <property type="match status" value="1"/>
</dbReference>
<dbReference type="Proteomes" id="UP000002010">
    <property type="component" value="Chromosome"/>
</dbReference>
<gene>
    <name evidence="2" type="ordered locus">LHK_02470</name>
</gene>
<accession>C1DBP9</accession>
<dbReference type="HOGENOM" id="CLU_2717403_0_0_4"/>
<dbReference type="InterPro" id="IPR009044">
    <property type="entry name" value="ssDNA-bd_transcriptional_reg"/>
</dbReference>
<evidence type="ECO:0000313" key="3">
    <source>
        <dbReference type="Proteomes" id="UP000002010"/>
    </source>
</evidence>
<dbReference type="Gene3D" id="2.30.31.10">
    <property type="entry name" value="Transcriptional Coactivator Pc4, Chain A"/>
    <property type="match status" value="1"/>
</dbReference>
<protein>
    <recommendedName>
        <fullName evidence="1">Transcriptional coactivator p15 (PC4) C-terminal domain-containing protein</fullName>
    </recommendedName>
</protein>
<dbReference type="InterPro" id="IPR003173">
    <property type="entry name" value="PC4_C"/>
</dbReference>
<dbReference type="GO" id="GO:0006355">
    <property type="term" value="P:regulation of DNA-templated transcription"/>
    <property type="evidence" value="ECO:0007669"/>
    <property type="project" value="InterPro"/>
</dbReference>
<dbReference type="KEGG" id="lhk:LHK_02470"/>
<evidence type="ECO:0000259" key="1">
    <source>
        <dbReference type="Pfam" id="PF02229"/>
    </source>
</evidence>
<keyword evidence="3" id="KW-1185">Reference proteome</keyword>
<feature type="domain" description="Transcriptional coactivator p15 (PC4) C-terminal" evidence="1">
    <location>
        <begin position="25"/>
        <end position="66"/>
    </location>
</feature>
<dbReference type="SUPFAM" id="SSF54447">
    <property type="entry name" value="ssDNA-binding transcriptional regulator domain"/>
    <property type="match status" value="1"/>
</dbReference>